<reference evidence="3" key="1">
    <citation type="journal article" date="2019" name="Int. J. Syst. Evol. Microbiol.">
        <title>The Global Catalogue of Microorganisms (GCM) 10K type strain sequencing project: providing services to taxonomists for standard genome sequencing and annotation.</title>
        <authorList>
            <consortium name="The Broad Institute Genomics Platform"/>
            <consortium name="The Broad Institute Genome Sequencing Center for Infectious Disease"/>
            <person name="Wu L."/>
            <person name="Ma J."/>
        </authorList>
    </citation>
    <scope>NUCLEOTIDE SEQUENCE [LARGE SCALE GENOMIC DNA]</scope>
    <source>
        <strain evidence="3">KCTC 22228</strain>
    </source>
</reference>
<dbReference type="RefSeq" id="WP_189468074.1">
    <property type="nucleotide sequence ID" value="NZ_BMXS01000006.1"/>
</dbReference>
<feature type="transmembrane region" description="Helical" evidence="1">
    <location>
        <begin position="123"/>
        <end position="141"/>
    </location>
</feature>
<feature type="transmembrane region" description="Helical" evidence="1">
    <location>
        <begin position="6"/>
        <end position="26"/>
    </location>
</feature>
<name>A0ABQ2YPR8_9GAMM</name>
<proteinExistence type="predicted"/>
<evidence type="ECO:0000256" key="1">
    <source>
        <dbReference type="SAM" id="Phobius"/>
    </source>
</evidence>
<keyword evidence="1" id="KW-1133">Transmembrane helix</keyword>
<keyword evidence="1" id="KW-0472">Membrane</keyword>
<dbReference type="InterPro" id="IPR013901">
    <property type="entry name" value="Anthrone_oxy"/>
</dbReference>
<evidence type="ECO:0008006" key="4">
    <source>
        <dbReference type="Google" id="ProtNLM"/>
    </source>
</evidence>
<evidence type="ECO:0000313" key="3">
    <source>
        <dbReference type="Proteomes" id="UP000653056"/>
    </source>
</evidence>
<accession>A0ABQ2YPR8</accession>
<feature type="transmembrane region" description="Helical" evidence="1">
    <location>
        <begin position="47"/>
        <end position="70"/>
    </location>
</feature>
<feature type="transmembrane region" description="Helical" evidence="1">
    <location>
        <begin position="76"/>
        <end position="95"/>
    </location>
</feature>
<organism evidence="2 3">
    <name type="scientific">Litchfieldella qijiaojingensis</name>
    <dbReference type="NCBI Taxonomy" id="980347"/>
    <lineage>
        <taxon>Bacteria</taxon>
        <taxon>Pseudomonadati</taxon>
        <taxon>Pseudomonadota</taxon>
        <taxon>Gammaproteobacteria</taxon>
        <taxon>Oceanospirillales</taxon>
        <taxon>Halomonadaceae</taxon>
        <taxon>Litchfieldella</taxon>
    </lineage>
</organism>
<sequence length="143" mass="15388">MHDVFSFLAVICSGVFAGAAIYINAVEHPARMTCGARVALQQWDPSYARATVMQASLAVIGCLFAILAWLTGASMWFLPAGLILLSVAPYTLVVVMPTNKRLQALGPDSDDAEIARLLQRWNVLHGVRSALGFVAFAWLVALA</sequence>
<dbReference type="EMBL" id="BMXS01000006">
    <property type="protein sequence ID" value="GGX89890.1"/>
    <property type="molecule type" value="Genomic_DNA"/>
</dbReference>
<gene>
    <name evidence="2" type="ORF">GCM10007160_16630</name>
</gene>
<dbReference type="Proteomes" id="UP000653056">
    <property type="component" value="Unassembled WGS sequence"/>
</dbReference>
<evidence type="ECO:0000313" key="2">
    <source>
        <dbReference type="EMBL" id="GGX89890.1"/>
    </source>
</evidence>
<dbReference type="Pfam" id="PF08592">
    <property type="entry name" value="Anthrone_oxy"/>
    <property type="match status" value="1"/>
</dbReference>
<keyword evidence="1" id="KW-0812">Transmembrane</keyword>
<keyword evidence="3" id="KW-1185">Reference proteome</keyword>
<dbReference type="PANTHER" id="PTHR36535">
    <property type="entry name" value="YALI0E30327P"/>
    <property type="match status" value="1"/>
</dbReference>
<comment type="caution">
    <text evidence="2">The sequence shown here is derived from an EMBL/GenBank/DDBJ whole genome shotgun (WGS) entry which is preliminary data.</text>
</comment>
<protein>
    <recommendedName>
        <fullName evidence="4">DUF1772 domain-containing protein</fullName>
    </recommendedName>
</protein>
<dbReference type="PANTHER" id="PTHR36535:SF1">
    <property type="entry name" value="DUF1772 DOMAIN-CONTAINING PROTEIN"/>
    <property type="match status" value="1"/>
</dbReference>